<protein>
    <submittedName>
        <fullName evidence="3">Helix-turn-helix domain-containing protein</fullName>
    </submittedName>
</protein>
<keyword evidence="4" id="KW-1185">Reference proteome</keyword>
<proteinExistence type="inferred from homology"/>
<dbReference type="InterPro" id="IPR010982">
    <property type="entry name" value="Lambda_DNA-bd_dom_sf"/>
</dbReference>
<comment type="caution">
    <text evidence="3">The sequence shown here is derived from an EMBL/GenBank/DDBJ whole genome shotgun (WGS) entry which is preliminary data.</text>
</comment>
<dbReference type="RefSeq" id="WP_380075689.1">
    <property type="nucleotide sequence ID" value="NZ_JBHRZF010000014.1"/>
</dbReference>
<gene>
    <name evidence="3" type="ORF">ACFOPQ_01895</name>
</gene>
<dbReference type="Gene3D" id="1.10.260.40">
    <property type="entry name" value="lambda repressor-like DNA-binding domains"/>
    <property type="match status" value="1"/>
</dbReference>
<dbReference type="InterPro" id="IPR001387">
    <property type="entry name" value="Cro/C1-type_HTH"/>
</dbReference>
<organism evidence="3 4">
    <name type="scientific">Deinococcus antarcticus</name>
    <dbReference type="NCBI Taxonomy" id="1298767"/>
    <lineage>
        <taxon>Bacteria</taxon>
        <taxon>Thermotogati</taxon>
        <taxon>Deinococcota</taxon>
        <taxon>Deinococci</taxon>
        <taxon>Deinococcales</taxon>
        <taxon>Deinococcaceae</taxon>
        <taxon>Deinococcus</taxon>
    </lineage>
</organism>
<comment type="similarity">
    <text evidence="1">Belongs to the short-chain fatty acyl-CoA assimilation regulator (ScfR) family.</text>
</comment>
<dbReference type="InterPro" id="IPR052345">
    <property type="entry name" value="Rad_response_metalloprotease"/>
</dbReference>
<evidence type="ECO:0000256" key="1">
    <source>
        <dbReference type="ARBA" id="ARBA00007227"/>
    </source>
</evidence>
<dbReference type="PANTHER" id="PTHR43236">
    <property type="entry name" value="ANTITOXIN HIGA1"/>
    <property type="match status" value="1"/>
</dbReference>
<evidence type="ECO:0000259" key="2">
    <source>
        <dbReference type="PROSITE" id="PS50943"/>
    </source>
</evidence>
<dbReference type="CDD" id="cd00093">
    <property type="entry name" value="HTH_XRE"/>
    <property type="match status" value="1"/>
</dbReference>
<feature type="domain" description="HTH cro/C1-type" evidence="2">
    <location>
        <begin position="4"/>
        <end position="60"/>
    </location>
</feature>
<reference evidence="4" key="1">
    <citation type="journal article" date="2019" name="Int. J. Syst. Evol. Microbiol.">
        <title>The Global Catalogue of Microorganisms (GCM) 10K type strain sequencing project: providing services to taxonomists for standard genome sequencing and annotation.</title>
        <authorList>
            <consortium name="The Broad Institute Genomics Platform"/>
            <consortium name="The Broad Institute Genome Sequencing Center for Infectious Disease"/>
            <person name="Wu L."/>
            <person name="Ma J."/>
        </authorList>
    </citation>
    <scope>NUCLEOTIDE SEQUENCE [LARGE SCALE GENOMIC DNA]</scope>
    <source>
        <strain evidence="4">CCTCC AB 2013263</strain>
    </source>
</reference>
<evidence type="ECO:0000313" key="3">
    <source>
        <dbReference type="EMBL" id="MFC3859526.1"/>
    </source>
</evidence>
<dbReference type="Pfam" id="PF01381">
    <property type="entry name" value="HTH_3"/>
    <property type="match status" value="1"/>
</dbReference>
<dbReference type="InterPro" id="IPR010359">
    <property type="entry name" value="IrrE_HExxH"/>
</dbReference>
<dbReference type="PANTHER" id="PTHR43236:SF1">
    <property type="entry name" value="BLL7220 PROTEIN"/>
    <property type="match status" value="1"/>
</dbReference>
<name>A0ABV8A4T3_9DEIO</name>
<accession>A0ABV8A4T3</accession>
<evidence type="ECO:0000313" key="4">
    <source>
        <dbReference type="Proteomes" id="UP001595748"/>
    </source>
</evidence>
<dbReference type="PROSITE" id="PS50943">
    <property type="entry name" value="HTH_CROC1"/>
    <property type="match status" value="1"/>
</dbReference>
<dbReference type="EMBL" id="JBHRZF010000014">
    <property type="protein sequence ID" value="MFC3859526.1"/>
    <property type="molecule type" value="Genomic_DNA"/>
</dbReference>
<dbReference type="Proteomes" id="UP001595748">
    <property type="component" value="Unassembled WGS sequence"/>
</dbReference>
<dbReference type="Gene3D" id="1.10.10.2910">
    <property type="match status" value="1"/>
</dbReference>
<dbReference type="Pfam" id="PF06114">
    <property type="entry name" value="Peptidase_M78"/>
    <property type="match status" value="1"/>
</dbReference>
<sequence>MQQLRTLRLSRGYSLDELAARMGGMVSKQMLSKYEKDLSRPSPPVEQMIAQVLGVKVRNLYESSPFDLEFIAYRKLSGLSKGKQEELQAQLSEELIKRLEVQRRLGLHCEFKFVPHSVKRQEDVERAAETLREEWQLGQEPIENLIDVLERKGVHVLALDAAPEKFHGLSAVARSHGDFCGAMIAYRTLDAGERQRSTVAHELGHLKLSVPEHAEMDEEKAVQAFASAFLMPRQLMYEALGRKRSNIHLTELLQWKAFFGCSMQAIIYRARTLDIISDPYFRDWMIGISREGWRKKEPRALPAEQPTYWAQLVQRAVAERAITAETANQYLPGIVPESEVNTLDRRAFLSLPPEERRKLLSQQAAQVSDLYEPGTQHTGWIDQFVEQEPDDE</sequence>
<dbReference type="SMART" id="SM00530">
    <property type="entry name" value="HTH_XRE"/>
    <property type="match status" value="1"/>
</dbReference>
<dbReference type="SUPFAM" id="SSF47413">
    <property type="entry name" value="lambda repressor-like DNA-binding domains"/>
    <property type="match status" value="1"/>
</dbReference>